<keyword evidence="3" id="KW-1185">Reference proteome</keyword>
<organism evidence="2 3">
    <name type="scientific">Popillia japonica</name>
    <name type="common">Japanese beetle</name>
    <dbReference type="NCBI Taxonomy" id="7064"/>
    <lineage>
        <taxon>Eukaryota</taxon>
        <taxon>Metazoa</taxon>
        <taxon>Ecdysozoa</taxon>
        <taxon>Arthropoda</taxon>
        <taxon>Hexapoda</taxon>
        <taxon>Insecta</taxon>
        <taxon>Pterygota</taxon>
        <taxon>Neoptera</taxon>
        <taxon>Endopterygota</taxon>
        <taxon>Coleoptera</taxon>
        <taxon>Polyphaga</taxon>
        <taxon>Scarabaeiformia</taxon>
        <taxon>Scarabaeidae</taxon>
        <taxon>Rutelinae</taxon>
        <taxon>Popillia</taxon>
    </lineage>
</organism>
<reference evidence="2 3" key="1">
    <citation type="journal article" date="2024" name="BMC Genomics">
        <title>De novo assembly and annotation of Popillia japonica's genome with initial clues to its potential as an invasive pest.</title>
        <authorList>
            <person name="Cucini C."/>
            <person name="Boschi S."/>
            <person name="Funari R."/>
            <person name="Cardaioli E."/>
            <person name="Iannotti N."/>
            <person name="Marturano G."/>
            <person name="Paoli F."/>
            <person name="Bruttini M."/>
            <person name="Carapelli A."/>
            <person name="Frati F."/>
            <person name="Nardi F."/>
        </authorList>
    </citation>
    <scope>NUCLEOTIDE SEQUENCE [LARGE SCALE GENOMIC DNA]</scope>
    <source>
        <strain evidence="2">DMR45628</strain>
    </source>
</reference>
<feature type="domain" description="Peptidase S1" evidence="1">
    <location>
        <begin position="188"/>
        <end position="472"/>
    </location>
</feature>
<dbReference type="PRINTS" id="PR00722">
    <property type="entry name" value="CHYMOTRYPSIN"/>
</dbReference>
<keyword evidence="2" id="KW-0645">Protease</keyword>
<dbReference type="Pfam" id="PF00089">
    <property type="entry name" value="Trypsin"/>
    <property type="match status" value="2"/>
</dbReference>
<dbReference type="InterPro" id="IPR043504">
    <property type="entry name" value="Peptidase_S1_PA_chymotrypsin"/>
</dbReference>
<dbReference type="InterPro" id="IPR009003">
    <property type="entry name" value="Peptidase_S1_PA"/>
</dbReference>
<dbReference type="PANTHER" id="PTHR24260:SF143">
    <property type="entry name" value="SERINE PROTEASE GD-LIKE PROTEIN"/>
    <property type="match status" value="1"/>
</dbReference>
<dbReference type="InterPro" id="IPR051333">
    <property type="entry name" value="CLIP_Serine_Protease"/>
</dbReference>
<dbReference type="CDD" id="cd00190">
    <property type="entry name" value="Tryp_SPc"/>
    <property type="match status" value="1"/>
</dbReference>
<dbReference type="AlphaFoldDB" id="A0AAW1MYS5"/>
<comment type="caution">
    <text evidence="2">The sequence shown here is derived from an EMBL/GenBank/DDBJ whole genome shotgun (WGS) entry which is preliminary data.</text>
</comment>
<dbReference type="PANTHER" id="PTHR24260">
    <property type="match status" value="1"/>
</dbReference>
<keyword evidence="2" id="KW-0378">Hydrolase</keyword>
<dbReference type="PROSITE" id="PS50240">
    <property type="entry name" value="TRYPSIN_DOM"/>
    <property type="match status" value="1"/>
</dbReference>
<evidence type="ECO:0000259" key="1">
    <source>
        <dbReference type="PROSITE" id="PS50240"/>
    </source>
</evidence>
<evidence type="ECO:0000313" key="2">
    <source>
        <dbReference type="EMBL" id="KAK9751278.1"/>
    </source>
</evidence>
<protein>
    <submittedName>
        <fullName evidence="2">Serine protease gd N-terminus</fullName>
    </submittedName>
</protein>
<dbReference type="InterPro" id="IPR001314">
    <property type="entry name" value="Peptidase_S1A"/>
</dbReference>
<dbReference type="InterPro" id="IPR018114">
    <property type="entry name" value="TRYPSIN_HIS"/>
</dbReference>
<dbReference type="SMART" id="SM00020">
    <property type="entry name" value="Tryp_SPc"/>
    <property type="match status" value="1"/>
</dbReference>
<gene>
    <name evidence="2" type="ORF">QE152_g5151</name>
</gene>
<dbReference type="InterPro" id="IPR031986">
    <property type="entry name" value="GD_N"/>
</dbReference>
<dbReference type="Pfam" id="PF16030">
    <property type="entry name" value="GD_N"/>
    <property type="match status" value="1"/>
</dbReference>
<sequence length="474" mass="52470">MVQLKEHRMSIPRGGRKAMNAFSICCVVVFMLLVVRDSLCADQVSPCPRILRWRAVLELKSREGSEGIWLNIALDSKADVLVNTFGPVTSLNNQNFQINNPEYTLLPGAVLRIRITVKYNKNAPTPNVVGIKLNGIEICDEFASNNSISENPVTPGQKPTVIASIRKTFIAENKRIQCGLKTQVRPLVYNGKKAEEYWPWHIAVMILKNSKFDYHCGGTLVSSTSVLTAAHCVTVLSTKKSVLTAAHCVTVLSTKKMIDKDLFLLYMGLTHISDPGPYFKLRLVKENVYFDRLVKDIVIHKDFDPGRYFNDLAVVEINDPVEFSDYIKPICLWDGDLGITSLIGQIGTVVGWGIDNSNETAQDLMEAKMPIVALETCLYHDPNFFSQFTSPKTFCAGGPNGSAVCTGDSGGGMVFPRKNTQINKDIWYIRGIVIRGIVSVSPRDGDSVCNTKNYAVFTDIAQHLAWIKGTAGVQ</sequence>
<evidence type="ECO:0000313" key="3">
    <source>
        <dbReference type="Proteomes" id="UP001458880"/>
    </source>
</evidence>
<name>A0AAW1MYS5_POPJA</name>
<dbReference type="GO" id="GO:0004252">
    <property type="term" value="F:serine-type endopeptidase activity"/>
    <property type="evidence" value="ECO:0007669"/>
    <property type="project" value="InterPro"/>
</dbReference>
<dbReference type="EMBL" id="JASPKY010000029">
    <property type="protein sequence ID" value="KAK9751278.1"/>
    <property type="molecule type" value="Genomic_DNA"/>
</dbReference>
<dbReference type="PROSITE" id="PS00134">
    <property type="entry name" value="TRYPSIN_HIS"/>
    <property type="match status" value="2"/>
</dbReference>
<dbReference type="SUPFAM" id="SSF50494">
    <property type="entry name" value="Trypsin-like serine proteases"/>
    <property type="match status" value="1"/>
</dbReference>
<dbReference type="GO" id="GO:0006508">
    <property type="term" value="P:proteolysis"/>
    <property type="evidence" value="ECO:0007669"/>
    <property type="project" value="UniProtKB-KW"/>
</dbReference>
<dbReference type="InterPro" id="IPR001254">
    <property type="entry name" value="Trypsin_dom"/>
</dbReference>
<dbReference type="Proteomes" id="UP001458880">
    <property type="component" value="Unassembled WGS sequence"/>
</dbReference>
<proteinExistence type="predicted"/>
<dbReference type="Gene3D" id="2.40.10.10">
    <property type="entry name" value="Trypsin-like serine proteases"/>
    <property type="match status" value="3"/>
</dbReference>
<accession>A0AAW1MYS5</accession>